<evidence type="ECO:0000256" key="3">
    <source>
        <dbReference type="ARBA" id="ARBA00022989"/>
    </source>
</evidence>
<dbReference type="Pfam" id="PF00520">
    <property type="entry name" value="Ion_trans"/>
    <property type="match status" value="2"/>
</dbReference>
<feature type="compositionally biased region" description="Low complexity" evidence="5">
    <location>
        <begin position="249"/>
        <end position="260"/>
    </location>
</feature>
<sequence>MTFKIIALDPYYYFQQGWNIFDSIIVVLSLMELGLSRMSNFSVLRSFRLLRVFKLAKSWPTLNTLIKIIGNSVGALGNLTLVLAIIVFIFAVVGMQLFGKNYSELRHSDSGLLPRWHMMDFFHAFLIIFRILCGEWIETMWDCMEVLNLFLALLLSSFSADNLTAPDEDRELNNLQLALARIQRGLRFIKRTTWDFCCGLLRQRPQKPAALAARGQLPSCIATPHSPPPPETENAPPARKETRFEEGEQPGQGTPGDPETVCVPIAVAESDTDDQEEDEENSLGPEEESCKQESQPVSDGPEAPPDSRTWSQVSATASSEAEASASQADWQQQRKVEARAPGCSETPEDSYSEGSTADMTNTAELLEQMPDLGQDVKDPEDCFTEGCVRRCPCCAVDTTQAPGKVWWQLRKTCYRIVEHSWFETFIIFMILLSSGALMHISVDDLMKSVAQPRLEGTLILSNTDCEEPRPLHFSALSCSPGQEEMPGVGWGQQWSGLPVRLVRPCLQAFEDIYLEERKTVKVLLEYADKMFTYVFVLEMLLKWVAYGFKKYFTNAWCWLDFLIVDVSVGTRREQRAGRPTAGAGAEGGAEAEGPVGASRLNKRQRARRTRVRDPGPVLRSPGSEEEKK</sequence>
<dbReference type="GO" id="GO:0034220">
    <property type="term" value="P:monoatomic ion transmembrane transport"/>
    <property type="evidence" value="ECO:0007669"/>
    <property type="project" value="UniProtKB-KW"/>
</dbReference>
<dbReference type="Pfam" id="PF06512">
    <property type="entry name" value="Na_trans_assoc"/>
    <property type="match status" value="1"/>
</dbReference>
<feature type="domain" description="Ion transport" evidence="7">
    <location>
        <begin position="505"/>
        <end position="567"/>
    </location>
</feature>
<evidence type="ECO:0000256" key="6">
    <source>
        <dbReference type="SAM" id="Phobius"/>
    </source>
</evidence>
<comment type="subcellular location">
    <subcellularLocation>
        <location evidence="1">Membrane</location>
        <topology evidence="1">Multi-pass membrane protein</topology>
    </subcellularLocation>
</comment>
<comment type="caution">
    <text evidence="9">The sequence shown here is derived from an EMBL/GenBank/DDBJ whole genome shotgun (WGS) entry which is preliminary data.</text>
</comment>
<keyword evidence="10" id="KW-1185">Reference proteome</keyword>
<proteinExistence type="predicted"/>
<feature type="transmembrane region" description="Helical" evidence="6">
    <location>
        <begin position="118"/>
        <end position="137"/>
    </location>
</feature>
<dbReference type="Proteomes" id="UP001266305">
    <property type="component" value="Unassembled WGS sequence"/>
</dbReference>
<evidence type="ECO:0000256" key="5">
    <source>
        <dbReference type="SAM" id="MobiDB-lite"/>
    </source>
</evidence>
<feature type="transmembrane region" description="Helical" evidence="6">
    <location>
        <begin position="420"/>
        <end position="442"/>
    </location>
</feature>
<evidence type="ECO:0000259" key="7">
    <source>
        <dbReference type="Pfam" id="PF00520"/>
    </source>
</evidence>
<feature type="compositionally biased region" description="Low complexity" evidence="5">
    <location>
        <begin position="311"/>
        <end position="331"/>
    </location>
</feature>
<feature type="domain" description="Ion transport" evidence="7">
    <location>
        <begin position="1"/>
        <end position="150"/>
    </location>
</feature>
<keyword evidence="3 6" id="KW-1133">Transmembrane helix</keyword>
<organism evidence="9 10">
    <name type="scientific">Saguinus oedipus</name>
    <name type="common">Cotton-top tamarin</name>
    <name type="synonym">Oedipomidas oedipus</name>
    <dbReference type="NCBI Taxonomy" id="9490"/>
    <lineage>
        <taxon>Eukaryota</taxon>
        <taxon>Metazoa</taxon>
        <taxon>Chordata</taxon>
        <taxon>Craniata</taxon>
        <taxon>Vertebrata</taxon>
        <taxon>Euteleostomi</taxon>
        <taxon>Mammalia</taxon>
        <taxon>Eutheria</taxon>
        <taxon>Euarchontoglires</taxon>
        <taxon>Primates</taxon>
        <taxon>Haplorrhini</taxon>
        <taxon>Platyrrhini</taxon>
        <taxon>Cebidae</taxon>
        <taxon>Callitrichinae</taxon>
        <taxon>Saguinus</taxon>
    </lineage>
</organism>
<reference evidence="9 10" key="1">
    <citation type="submission" date="2023-05" db="EMBL/GenBank/DDBJ databases">
        <title>B98-5 Cell Line De Novo Hybrid Assembly: An Optical Mapping Approach.</title>
        <authorList>
            <person name="Kananen K."/>
            <person name="Auerbach J.A."/>
            <person name="Kautto E."/>
            <person name="Blachly J.S."/>
        </authorList>
    </citation>
    <scope>NUCLEOTIDE SEQUENCE [LARGE SCALE GENOMIC DNA]</scope>
    <source>
        <strain evidence="9">B95-8</strain>
        <tissue evidence="9">Cell line</tissue>
    </source>
</reference>
<keyword evidence="2 6" id="KW-0812">Transmembrane</keyword>
<feature type="region of interest" description="Disordered" evidence="5">
    <location>
        <begin position="576"/>
        <end position="628"/>
    </location>
</feature>
<dbReference type="InterPro" id="IPR027359">
    <property type="entry name" value="Volt_channel_dom_sf"/>
</dbReference>
<feature type="domain" description="Sodium ion transport-associated" evidence="8">
    <location>
        <begin position="169"/>
        <end position="415"/>
    </location>
</feature>
<evidence type="ECO:0000256" key="4">
    <source>
        <dbReference type="ARBA" id="ARBA00023136"/>
    </source>
</evidence>
<dbReference type="PANTHER" id="PTHR10037:SF206">
    <property type="entry name" value="SODIUM CHANNEL PROTEIN TYPE 5 SUBUNIT ALPHA"/>
    <property type="match status" value="1"/>
</dbReference>
<dbReference type="InterPro" id="IPR005821">
    <property type="entry name" value="Ion_trans_dom"/>
</dbReference>
<dbReference type="PRINTS" id="PR01666">
    <property type="entry name" value="NACHANNEL5"/>
</dbReference>
<dbReference type="InterPro" id="IPR043203">
    <property type="entry name" value="VGCC_Ca_Na"/>
</dbReference>
<keyword evidence="9" id="KW-0407">Ion channel</keyword>
<dbReference type="Gene3D" id="1.20.120.350">
    <property type="entry name" value="Voltage-gated potassium channels. Chain C"/>
    <property type="match status" value="2"/>
</dbReference>
<dbReference type="SUPFAM" id="SSF81324">
    <property type="entry name" value="Voltage-gated potassium channels"/>
    <property type="match status" value="1"/>
</dbReference>
<feature type="compositionally biased region" description="Acidic residues" evidence="5">
    <location>
        <begin position="270"/>
        <end position="287"/>
    </location>
</feature>
<protein>
    <submittedName>
        <fullName evidence="9">Sodium channel protein type 5 subunit alpha</fullName>
    </submittedName>
</protein>
<dbReference type="EMBL" id="JASSZA010000017">
    <property type="protein sequence ID" value="KAK2090113.1"/>
    <property type="molecule type" value="Genomic_DNA"/>
</dbReference>
<evidence type="ECO:0000313" key="9">
    <source>
        <dbReference type="EMBL" id="KAK2090113.1"/>
    </source>
</evidence>
<evidence type="ECO:0000256" key="1">
    <source>
        <dbReference type="ARBA" id="ARBA00004141"/>
    </source>
</evidence>
<feature type="compositionally biased region" description="Basic residues" evidence="5">
    <location>
        <begin position="600"/>
        <end position="610"/>
    </location>
</feature>
<evidence type="ECO:0000259" key="8">
    <source>
        <dbReference type="Pfam" id="PF06512"/>
    </source>
</evidence>
<evidence type="ECO:0000313" key="10">
    <source>
        <dbReference type="Proteomes" id="UP001266305"/>
    </source>
</evidence>
<feature type="transmembrane region" description="Helical" evidence="6">
    <location>
        <begin position="65"/>
        <end position="98"/>
    </location>
</feature>
<gene>
    <name evidence="9" type="primary">SCN5A_2</name>
    <name evidence="9" type="ORF">P7K49_031369</name>
</gene>
<keyword evidence="9" id="KW-0406">Ion transport</keyword>
<evidence type="ECO:0000256" key="2">
    <source>
        <dbReference type="ARBA" id="ARBA00022692"/>
    </source>
</evidence>
<name>A0ABQ9U0D1_SAGOE</name>
<dbReference type="PANTHER" id="PTHR10037">
    <property type="entry name" value="VOLTAGE-GATED CATION CHANNEL CALCIUM AND SODIUM"/>
    <property type="match status" value="1"/>
</dbReference>
<dbReference type="InterPro" id="IPR008053">
    <property type="entry name" value="Na_channel_a5su"/>
</dbReference>
<feature type="region of interest" description="Disordered" evidence="5">
    <location>
        <begin position="219"/>
        <end position="356"/>
    </location>
</feature>
<keyword evidence="9" id="KW-0813">Transport</keyword>
<accession>A0ABQ9U0D1</accession>
<dbReference type="InterPro" id="IPR010526">
    <property type="entry name" value="Na_trans_assoc_dom"/>
</dbReference>
<keyword evidence="4 6" id="KW-0472">Membrane</keyword>
<dbReference type="Gene3D" id="1.10.287.70">
    <property type="match status" value="1"/>
</dbReference>